<dbReference type="Proteomes" id="UP000735874">
    <property type="component" value="Unassembled WGS sequence"/>
</dbReference>
<comment type="caution">
    <text evidence="3">The sequence shown here is derived from an EMBL/GenBank/DDBJ whole genome shotgun (WGS) entry which is preliminary data.</text>
</comment>
<evidence type="ECO:0000313" key="5">
    <source>
        <dbReference type="Proteomes" id="UP000736787"/>
    </source>
</evidence>
<name>A0A8T1JM81_9STRA</name>
<gene>
    <name evidence="2" type="ORF">PC113_g13848</name>
    <name evidence="4" type="ORF">PC117_g14162</name>
    <name evidence="3" type="ORF">PC117_g24129</name>
</gene>
<reference evidence="3" key="1">
    <citation type="submission" date="2018-10" db="EMBL/GenBank/DDBJ databases">
        <title>Effector identification in a new, highly contiguous assembly of the strawberry crown rot pathogen Phytophthora cactorum.</title>
        <authorList>
            <person name="Armitage A.D."/>
            <person name="Nellist C.F."/>
            <person name="Bates H."/>
            <person name="Vickerstaff R.J."/>
            <person name="Harrison R.J."/>
        </authorList>
    </citation>
    <scope>NUCLEOTIDE SEQUENCE</scope>
    <source>
        <strain evidence="2">15-7</strain>
        <strain evidence="3">4040</strain>
    </source>
</reference>
<dbReference type="EMBL" id="RCMG01000462">
    <property type="protein sequence ID" value="KAG2853801.1"/>
    <property type="molecule type" value="Genomic_DNA"/>
</dbReference>
<feature type="compositionally biased region" description="Low complexity" evidence="1">
    <location>
        <begin position="20"/>
        <end position="36"/>
    </location>
</feature>
<evidence type="ECO:0000313" key="3">
    <source>
        <dbReference type="EMBL" id="KAG2891965.1"/>
    </source>
</evidence>
<sequence length="36" mass="3206">MPSIGSVEAANEGSVDAPGAAVTASTASSVAASATA</sequence>
<dbReference type="AlphaFoldDB" id="A0A8T1JM81"/>
<evidence type="ECO:0000313" key="2">
    <source>
        <dbReference type="EMBL" id="KAG2853801.1"/>
    </source>
</evidence>
<accession>A0A8T1JM81</accession>
<evidence type="ECO:0000256" key="1">
    <source>
        <dbReference type="SAM" id="MobiDB-lite"/>
    </source>
</evidence>
<dbReference type="EMBL" id="RCMK01000435">
    <property type="protein sequence ID" value="KAG2928849.1"/>
    <property type="molecule type" value="Genomic_DNA"/>
</dbReference>
<feature type="region of interest" description="Disordered" evidence="1">
    <location>
        <begin position="1"/>
        <end position="36"/>
    </location>
</feature>
<dbReference type="EMBL" id="RCMK01001562">
    <property type="protein sequence ID" value="KAG2891965.1"/>
    <property type="molecule type" value="Genomic_DNA"/>
</dbReference>
<evidence type="ECO:0000313" key="4">
    <source>
        <dbReference type="EMBL" id="KAG2928849.1"/>
    </source>
</evidence>
<proteinExistence type="predicted"/>
<protein>
    <submittedName>
        <fullName evidence="3">Uncharacterized protein</fullName>
    </submittedName>
</protein>
<dbReference type="Proteomes" id="UP000736787">
    <property type="component" value="Unassembled WGS sequence"/>
</dbReference>
<organism evidence="3 5">
    <name type="scientific">Phytophthora cactorum</name>
    <dbReference type="NCBI Taxonomy" id="29920"/>
    <lineage>
        <taxon>Eukaryota</taxon>
        <taxon>Sar</taxon>
        <taxon>Stramenopiles</taxon>
        <taxon>Oomycota</taxon>
        <taxon>Peronosporomycetes</taxon>
        <taxon>Peronosporales</taxon>
        <taxon>Peronosporaceae</taxon>
        <taxon>Phytophthora</taxon>
    </lineage>
</organism>